<sequence>MFEKPTFTKCAEEDRNFILLKESIKERLNTDNKDYQNQIKVFLLPFFYFLFWLAAMQYRSIPLLYYVFYGLIGIATTLIFANLIHEACHQTLFKQKWKNKVVIYFFDCIGANSFIWINRHIRMHHNYPNIIGWDTDIEQGGPIKLFPSDKHSTIQKYQHYWAFFLYPFFFINWVLLRDFKDFYISGRYIKKVIKIPLIEHFKLWFFKSLFISFILIIPILVFKVGVAQALLGFLTQMIIGSLFGMVILLPTHANVGNEFPIPDSNSKLQTSWIRHQFNTVNDVSGQNFITKHLMNNFNYHLAHHLFPNISSIYADQLTEIIKDFAKEHQYPYKSYSLLKGIQLHYQLIKRNAIEPQSFFEETM</sequence>
<dbReference type="RefSeq" id="WP_073371752.1">
    <property type="nucleotide sequence ID" value="NZ_FQWB01000008.1"/>
</dbReference>
<dbReference type="EMBL" id="FQWB01000008">
    <property type="protein sequence ID" value="SHG92500.1"/>
    <property type="molecule type" value="Genomic_DNA"/>
</dbReference>
<organism evidence="3 4">
    <name type="scientific">Flavobacterium fluvii</name>
    <dbReference type="NCBI Taxonomy" id="468056"/>
    <lineage>
        <taxon>Bacteria</taxon>
        <taxon>Pseudomonadati</taxon>
        <taxon>Bacteroidota</taxon>
        <taxon>Flavobacteriia</taxon>
        <taxon>Flavobacteriales</taxon>
        <taxon>Flavobacteriaceae</taxon>
        <taxon>Flavobacterium</taxon>
    </lineage>
</organism>
<dbReference type="GO" id="GO:0016020">
    <property type="term" value="C:membrane"/>
    <property type="evidence" value="ECO:0007669"/>
    <property type="project" value="TreeGrafter"/>
</dbReference>
<dbReference type="STRING" id="468056.SAMN05443549_108143"/>
<evidence type="ECO:0000256" key="1">
    <source>
        <dbReference type="SAM" id="Phobius"/>
    </source>
</evidence>
<dbReference type="Proteomes" id="UP000184516">
    <property type="component" value="Unassembled WGS sequence"/>
</dbReference>
<keyword evidence="1" id="KW-0472">Membrane</keyword>
<accession>A0A1M5NSL3</accession>
<dbReference type="PANTHER" id="PTHR19353:SF19">
    <property type="entry name" value="DELTA(5) FATTY ACID DESATURASE C-RELATED"/>
    <property type="match status" value="1"/>
</dbReference>
<dbReference type="PANTHER" id="PTHR19353">
    <property type="entry name" value="FATTY ACID DESATURASE 2"/>
    <property type="match status" value="1"/>
</dbReference>
<dbReference type="InterPro" id="IPR005804">
    <property type="entry name" value="FA_desaturase_dom"/>
</dbReference>
<feature type="transmembrane region" description="Helical" evidence="1">
    <location>
        <begin position="160"/>
        <end position="176"/>
    </location>
</feature>
<feature type="transmembrane region" description="Helical" evidence="1">
    <location>
        <begin position="229"/>
        <end position="249"/>
    </location>
</feature>
<feature type="transmembrane region" description="Helical" evidence="1">
    <location>
        <begin position="39"/>
        <end position="56"/>
    </location>
</feature>
<evidence type="ECO:0000259" key="2">
    <source>
        <dbReference type="Pfam" id="PF00487"/>
    </source>
</evidence>
<feature type="transmembrane region" description="Helical" evidence="1">
    <location>
        <begin position="204"/>
        <end position="222"/>
    </location>
</feature>
<keyword evidence="1" id="KW-1133">Transmembrane helix</keyword>
<keyword evidence="1" id="KW-0812">Transmembrane</keyword>
<dbReference type="Pfam" id="PF00487">
    <property type="entry name" value="FA_desaturase"/>
    <property type="match status" value="1"/>
</dbReference>
<protein>
    <submittedName>
        <fullName evidence="3">Linoleoyl-CoA desaturase</fullName>
    </submittedName>
</protein>
<reference evidence="4" key="1">
    <citation type="submission" date="2016-11" db="EMBL/GenBank/DDBJ databases">
        <authorList>
            <person name="Varghese N."/>
            <person name="Submissions S."/>
        </authorList>
    </citation>
    <scope>NUCLEOTIDE SEQUENCE [LARGE SCALE GENOMIC DNA]</scope>
    <source>
        <strain evidence="4">DSM 19978</strain>
    </source>
</reference>
<gene>
    <name evidence="3" type="ORF">SAMN05443549_108143</name>
</gene>
<evidence type="ECO:0000313" key="3">
    <source>
        <dbReference type="EMBL" id="SHG92500.1"/>
    </source>
</evidence>
<feature type="transmembrane region" description="Helical" evidence="1">
    <location>
        <begin position="63"/>
        <end position="81"/>
    </location>
</feature>
<feature type="domain" description="Fatty acid desaturase" evidence="2">
    <location>
        <begin position="67"/>
        <end position="335"/>
    </location>
</feature>
<keyword evidence="4" id="KW-1185">Reference proteome</keyword>
<dbReference type="InterPro" id="IPR012171">
    <property type="entry name" value="Fatty_acid_desaturase"/>
</dbReference>
<evidence type="ECO:0000313" key="4">
    <source>
        <dbReference type="Proteomes" id="UP000184516"/>
    </source>
</evidence>
<dbReference type="GO" id="GO:0008610">
    <property type="term" value="P:lipid biosynthetic process"/>
    <property type="evidence" value="ECO:0007669"/>
    <property type="project" value="UniProtKB-ARBA"/>
</dbReference>
<dbReference type="GO" id="GO:0016717">
    <property type="term" value="F:oxidoreductase activity, acting on paired donors, with oxidation of a pair of donors resulting in the reduction of molecular oxygen to two molecules of water"/>
    <property type="evidence" value="ECO:0007669"/>
    <property type="project" value="TreeGrafter"/>
</dbReference>
<dbReference type="OrthoDB" id="104711at2"/>
<name>A0A1M5NSL3_9FLAO</name>
<dbReference type="AlphaFoldDB" id="A0A1M5NSL3"/>
<feature type="transmembrane region" description="Helical" evidence="1">
    <location>
        <begin position="101"/>
        <end position="117"/>
    </location>
</feature>
<proteinExistence type="predicted"/>